<feature type="region of interest" description="Disordered" evidence="1">
    <location>
        <begin position="1"/>
        <end position="131"/>
    </location>
</feature>
<reference evidence="2 3" key="1">
    <citation type="journal article" date="2017" name="Mol. Ecol.">
        <title>Comparative and population genomic landscape of Phellinus noxius: A hypervariable fungus causing root rot in trees.</title>
        <authorList>
            <person name="Chung C.L."/>
            <person name="Lee T.J."/>
            <person name="Akiba M."/>
            <person name="Lee H.H."/>
            <person name="Kuo T.H."/>
            <person name="Liu D."/>
            <person name="Ke H.M."/>
            <person name="Yokoi T."/>
            <person name="Roa M.B."/>
            <person name="Lu M.J."/>
            <person name="Chang Y.Y."/>
            <person name="Ann P.J."/>
            <person name="Tsai J.N."/>
            <person name="Chen C.Y."/>
            <person name="Tzean S.S."/>
            <person name="Ota Y."/>
            <person name="Hattori T."/>
            <person name="Sahashi N."/>
            <person name="Liou R.F."/>
            <person name="Kikuchi T."/>
            <person name="Tsai I.J."/>
        </authorList>
    </citation>
    <scope>NUCLEOTIDE SEQUENCE [LARGE SCALE GENOMIC DNA]</scope>
    <source>
        <strain evidence="2 3">FFPRI411160</strain>
    </source>
</reference>
<dbReference type="AlphaFoldDB" id="A0A286UFB6"/>
<proteinExistence type="predicted"/>
<dbReference type="Proteomes" id="UP000217199">
    <property type="component" value="Unassembled WGS sequence"/>
</dbReference>
<comment type="caution">
    <text evidence="2">The sequence shown here is derived from an EMBL/GenBank/DDBJ whole genome shotgun (WGS) entry which is preliminary data.</text>
</comment>
<dbReference type="EMBL" id="NBII01000006">
    <property type="protein sequence ID" value="PAV18296.1"/>
    <property type="molecule type" value="Genomic_DNA"/>
</dbReference>
<evidence type="ECO:0000313" key="3">
    <source>
        <dbReference type="Proteomes" id="UP000217199"/>
    </source>
</evidence>
<protein>
    <submittedName>
        <fullName evidence="2">Uncharacterized protein</fullName>
    </submittedName>
</protein>
<evidence type="ECO:0000256" key="1">
    <source>
        <dbReference type="SAM" id="MobiDB-lite"/>
    </source>
</evidence>
<sequence>MPCSRKAPLNPHLETMPNFGGPGYNRTQAQKCKELQLSNDEDIKYPQLKQDNNDEDQIPQSPQNSNPQNLNLSIPSEDKARQPQVKDEARQSQVINNPNYPNALPALATLLSSPNLPQSNIHEMPPIQEHS</sequence>
<gene>
    <name evidence="2" type="ORF">PNOK_0678200</name>
</gene>
<accession>A0A286UFB6</accession>
<name>A0A286UFB6_9AGAM</name>
<feature type="compositionally biased region" description="Low complexity" evidence="1">
    <location>
        <begin position="58"/>
        <end position="75"/>
    </location>
</feature>
<organism evidence="2 3">
    <name type="scientific">Pyrrhoderma noxium</name>
    <dbReference type="NCBI Taxonomy" id="2282107"/>
    <lineage>
        <taxon>Eukaryota</taxon>
        <taxon>Fungi</taxon>
        <taxon>Dikarya</taxon>
        <taxon>Basidiomycota</taxon>
        <taxon>Agaricomycotina</taxon>
        <taxon>Agaricomycetes</taxon>
        <taxon>Hymenochaetales</taxon>
        <taxon>Hymenochaetaceae</taxon>
        <taxon>Pyrrhoderma</taxon>
    </lineage>
</organism>
<feature type="compositionally biased region" description="Low complexity" evidence="1">
    <location>
        <begin position="96"/>
        <end position="117"/>
    </location>
</feature>
<evidence type="ECO:0000313" key="2">
    <source>
        <dbReference type="EMBL" id="PAV18296.1"/>
    </source>
</evidence>
<dbReference type="InParanoid" id="A0A286UFB6"/>
<feature type="compositionally biased region" description="Basic and acidic residues" evidence="1">
    <location>
        <begin position="76"/>
        <end position="90"/>
    </location>
</feature>
<keyword evidence="3" id="KW-1185">Reference proteome</keyword>